<feature type="domain" description="N-acetyltransferase" evidence="1">
    <location>
        <begin position="22"/>
        <end position="142"/>
    </location>
</feature>
<dbReference type="InterPro" id="IPR016181">
    <property type="entry name" value="Acyl_CoA_acyltransferase"/>
</dbReference>
<dbReference type="InterPro" id="IPR000182">
    <property type="entry name" value="GNAT_dom"/>
</dbReference>
<dbReference type="Proteomes" id="UP001185012">
    <property type="component" value="Unassembled WGS sequence"/>
</dbReference>
<dbReference type="Gene3D" id="3.40.630.30">
    <property type="match status" value="1"/>
</dbReference>
<keyword evidence="3" id="KW-1185">Reference proteome</keyword>
<sequence length="242" mass="27952">MHKPFEIRTAADNLMLLEKVDQLARQSFTPFFFEGDQAVVRYWKEMMIRCRSFQFALFQEQELVGAGVTVPLYWDGTLTGLPETAESIYLPSAKEPNVLCALAALIPPEHQGKGISPYVLNAMKSLARQHGFSSLIVPVYPHHKSNYPLVPMERYMHWRRGDGLPFDPWIRVHWRLGGKILKIMPKASVVRGTIERWERWSGLRFLDSGLYIVPETINPVQIDLEKNEGIYIEPNVWMEHFA</sequence>
<evidence type="ECO:0000313" key="2">
    <source>
        <dbReference type="EMBL" id="MDR6224451.1"/>
    </source>
</evidence>
<dbReference type="RefSeq" id="WP_309861806.1">
    <property type="nucleotide sequence ID" value="NZ_JAVDQG010000001.1"/>
</dbReference>
<accession>A0ABU1IID4</accession>
<reference evidence="2 3" key="1">
    <citation type="submission" date="2023-07" db="EMBL/GenBank/DDBJ databases">
        <title>Genomic Encyclopedia of Type Strains, Phase IV (KMG-IV): sequencing the most valuable type-strain genomes for metagenomic binning, comparative biology and taxonomic classification.</title>
        <authorList>
            <person name="Goeker M."/>
        </authorList>
    </citation>
    <scope>NUCLEOTIDE SEQUENCE [LARGE SCALE GENOMIC DNA]</scope>
    <source>
        <strain evidence="2 3">DSM 45903</strain>
    </source>
</reference>
<dbReference type="SUPFAM" id="SSF55729">
    <property type="entry name" value="Acyl-CoA N-acyltransferases (Nat)"/>
    <property type="match status" value="1"/>
</dbReference>
<gene>
    <name evidence="2" type="ORF">JOE21_000439</name>
</gene>
<comment type="caution">
    <text evidence="2">The sequence shown here is derived from an EMBL/GenBank/DDBJ whole genome shotgun (WGS) entry which is preliminary data.</text>
</comment>
<dbReference type="EMBL" id="JAVDQG010000001">
    <property type="protein sequence ID" value="MDR6224451.1"/>
    <property type="molecule type" value="Genomic_DNA"/>
</dbReference>
<proteinExistence type="predicted"/>
<protein>
    <submittedName>
        <fullName evidence="2">GNAT superfamily N-acetyltransferase</fullName>
    </submittedName>
</protein>
<dbReference type="Pfam" id="PF00583">
    <property type="entry name" value="Acetyltransf_1"/>
    <property type="match status" value="1"/>
</dbReference>
<organism evidence="2 3">
    <name type="scientific">Desmospora profundinema</name>
    <dbReference type="NCBI Taxonomy" id="1571184"/>
    <lineage>
        <taxon>Bacteria</taxon>
        <taxon>Bacillati</taxon>
        <taxon>Bacillota</taxon>
        <taxon>Bacilli</taxon>
        <taxon>Bacillales</taxon>
        <taxon>Thermoactinomycetaceae</taxon>
        <taxon>Desmospora</taxon>
    </lineage>
</organism>
<name>A0ABU1IID4_9BACL</name>
<evidence type="ECO:0000259" key="1">
    <source>
        <dbReference type="Pfam" id="PF00583"/>
    </source>
</evidence>
<evidence type="ECO:0000313" key="3">
    <source>
        <dbReference type="Proteomes" id="UP001185012"/>
    </source>
</evidence>